<evidence type="ECO:0000256" key="1">
    <source>
        <dbReference type="SAM" id="MobiDB-lite"/>
    </source>
</evidence>
<evidence type="ECO:0000313" key="3">
    <source>
        <dbReference type="EMBL" id="OZI28861.1"/>
    </source>
</evidence>
<dbReference type="InterPro" id="IPR025421">
    <property type="entry name" value="DUF4148"/>
</dbReference>
<dbReference type="OrthoDB" id="8657009at2"/>
<dbReference type="RefSeq" id="WP_094828787.1">
    <property type="nucleotide sequence ID" value="NZ_NEVL01000006.1"/>
</dbReference>
<dbReference type="Pfam" id="PF13663">
    <property type="entry name" value="DUF4148"/>
    <property type="match status" value="2"/>
</dbReference>
<evidence type="ECO:0008006" key="5">
    <source>
        <dbReference type="Google" id="ProtNLM"/>
    </source>
</evidence>
<feature type="chain" id="PRO_5012085491" description="DUF4148 domain-containing protein" evidence="2">
    <location>
        <begin position="24"/>
        <end position="104"/>
    </location>
</feature>
<keyword evidence="2" id="KW-0732">Signal</keyword>
<evidence type="ECO:0000256" key="2">
    <source>
        <dbReference type="SAM" id="SignalP"/>
    </source>
</evidence>
<feature type="region of interest" description="Disordered" evidence="1">
    <location>
        <begin position="85"/>
        <end position="104"/>
    </location>
</feature>
<reference evidence="3 4" key="1">
    <citation type="submission" date="2017-05" db="EMBL/GenBank/DDBJ databases">
        <title>Complete and WGS of Bordetella genogroups.</title>
        <authorList>
            <person name="Spilker T."/>
            <person name="LiPuma J."/>
        </authorList>
    </citation>
    <scope>NUCLEOTIDE SEQUENCE [LARGE SCALE GENOMIC DNA]</scope>
    <source>
        <strain evidence="3 4">AU17610</strain>
    </source>
</reference>
<organism evidence="3 4">
    <name type="scientific">Bordetella genomosp. 1</name>
    <dbReference type="NCBI Taxonomy" id="1395607"/>
    <lineage>
        <taxon>Bacteria</taxon>
        <taxon>Pseudomonadati</taxon>
        <taxon>Pseudomonadota</taxon>
        <taxon>Betaproteobacteria</taxon>
        <taxon>Burkholderiales</taxon>
        <taxon>Alcaligenaceae</taxon>
        <taxon>Bordetella</taxon>
    </lineage>
</organism>
<protein>
    <recommendedName>
        <fullName evidence="5">DUF4148 domain-containing protein</fullName>
    </recommendedName>
</protein>
<sequence length="104" mass="10571">MNSLKTLVAAVAVSAAFAGAAQAGELDYPAADTSASTLTRAQVVADLKLARDEGLVATTEQGDVYAARSTSTQVTRAQVRQELSSARAAGLESTGELDYPPVAG</sequence>
<dbReference type="AlphaFoldDB" id="A0A261RVD9"/>
<proteinExistence type="predicted"/>
<accession>A0A261RVD9</accession>
<dbReference type="Proteomes" id="UP000217005">
    <property type="component" value="Unassembled WGS sequence"/>
</dbReference>
<feature type="signal peptide" evidence="2">
    <location>
        <begin position="1"/>
        <end position="23"/>
    </location>
</feature>
<name>A0A261RVD9_9BORD</name>
<gene>
    <name evidence="3" type="ORF">CEG14_23290</name>
</gene>
<dbReference type="EMBL" id="NEVL01000006">
    <property type="protein sequence ID" value="OZI28861.1"/>
    <property type="molecule type" value="Genomic_DNA"/>
</dbReference>
<evidence type="ECO:0000313" key="4">
    <source>
        <dbReference type="Proteomes" id="UP000217005"/>
    </source>
</evidence>
<comment type="caution">
    <text evidence="3">The sequence shown here is derived from an EMBL/GenBank/DDBJ whole genome shotgun (WGS) entry which is preliminary data.</text>
</comment>